<dbReference type="Pfam" id="PF22421">
    <property type="entry name" value="SYY_C-terminal"/>
    <property type="match status" value="1"/>
</dbReference>
<dbReference type="Gene3D" id="3.10.290.10">
    <property type="entry name" value="RNA-binding S4 domain"/>
    <property type="match status" value="1"/>
</dbReference>
<feature type="domain" description="Tyrosine--tRNA ligase SYY-like C-terminal" evidence="1">
    <location>
        <begin position="55"/>
        <end position="133"/>
    </location>
</feature>
<evidence type="ECO:0000313" key="2">
    <source>
        <dbReference type="EMBL" id="MPN59138.1"/>
    </source>
</evidence>
<name>A0A645J661_9ZZZZ</name>
<dbReference type="InterPro" id="IPR054608">
    <property type="entry name" value="SYY-like_C"/>
</dbReference>
<dbReference type="GO" id="GO:0003723">
    <property type="term" value="F:RNA binding"/>
    <property type="evidence" value="ECO:0007669"/>
    <property type="project" value="InterPro"/>
</dbReference>
<dbReference type="InterPro" id="IPR024088">
    <property type="entry name" value="Tyr-tRNA-ligase_bac-type"/>
</dbReference>
<dbReference type="InterPro" id="IPR036986">
    <property type="entry name" value="S4_RNA-bd_sf"/>
</dbReference>
<dbReference type="EC" id="6.1.1.1" evidence="2"/>
<dbReference type="GO" id="GO:0043039">
    <property type="term" value="P:tRNA aminoacylation"/>
    <property type="evidence" value="ECO:0007669"/>
    <property type="project" value="TreeGrafter"/>
</dbReference>
<dbReference type="PANTHER" id="PTHR11766">
    <property type="entry name" value="TYROSYL-TRNA SYNTHETASE"/>
    <property type="match status" value="1"/>
</dbReference>
<gene>
    <name evidence="2" type="primary">tyrS1_8</name>
    <name evidence="2" type="ORF">SDC9_206857</name>
</gene>
<accession>A0A645J661</accession>
<dbReference type="PANTHER" id="PTHR11766:SF0">
    <property type="entry name" value="TYROSINE--TRNA LIGASE, MITOCHONDRIAL"/>
    <property type="match status" value="1"/>
</dbReference>
<sequence>MDEVHRLGSLPGEQINEAKRVLAYTLTAQVHGEEEAKIAQTAAEALFAGGADQSGIPTCELSAEDIASTELRIADLMVLSKLAVSKSDARRLIEGGGVFVGDSKVESVSAALEAAQIEGEGVILRKGKKGYCRIRKG</sequence>
<dbReference type="CDD" id="cd00165">
    <property type="entry name" value="S4"/>
    <property type="match status" value="1"/>
</dbReference>
<dbReference type="PROSITE" id="PS50889">
    <property type="entry name" value="S4"/>
    <property type="match status" value="1"/>
</dbReference>
<dbReference type="SUPFAM" id="SSF55174">
    <property type="entry name" value="Alpha-L RNA-binding motif"/>
    <property type="match status" value="1"/>
</dbReference>
<organism evidence="2">
    <name type="scientific">bioreactor metagenome</name>
    <dbReference type="NCBI Taxonomy" id="1076179"/>
    <lineage>
        <taxon>unclassified sequences</taxon>
        <taxon>metagenomes</taxon>
        <taxon>ecological metagenomes</taxon>
    </lineage>
</organism>
<dbReference type="EMBL" id="VSSQ01132796">
    <property type="protein sequence ID" value="MPN59138.1"/>
    <property type="molecule type" value="Genomic_DNA"/>
</dbReference>
<comment type="caution">
    <text evidence="2">The sequence shown here is derived from an EMBL/GenBank/DDBJ whole genome shotgun (WGS) entry which is preliminary data.</text>
</comment>
<keyword evidence="2" id="KW-0436">Ligase</keyword>
<protein>
    <submittedName>
        <fullName evidence="2">Tyrosine--tRNA ligase 1</fullName>
        <ecNumber evidence="2">6.1.1.1</ecNumber>
    </submittedName>
</protein>
<reference evidence="2" key="1">
    <citation type="submission" date="2019-08" db="EMBL/GenBank/DDBJ databases">
        <authorList>
            <person name="Kucharzyk K."/>
            <person name="Murdoch R.W."/>
            <person name="Higgins S."/>
            <person name="Loffler F."/>
        </authorList>
    </citation>
    <scope>NUCLEOTIDE SEQUENCE</scope>
</reference>
<proteinExistence type="predicted"/>
<dbReference type="AlphaFoldDB" id="A0A645J661"/>
<dbReference type="GO" id="GO:0005829">
    <property type="term" value="C:cytosol"/>
    <property type="evidence" value="ECO:0007669"/>
    <property type="project" value="TreeGrafter"/>
</dbReference>
<dbReference type="Gene3D" id="1.10.240.10">
    <property type="entry name" value="Tyrosyl-Transfer RNA Synthetase"/>
    <property type="match status" value="1"/>
</dbReference>
<dbReference type="GO" id="GO:0004831">
    <property type="term" value="F:tyrosine-tRNA ligase activity"/>
    <property type="evidence" value="ECO:0007669"/>
    <property type="project" value="UniProtKB-EC"/>
</dbReference>
<evidence type="ECO:0000259" key="1">
    <source>
        <dbReference type="Pfam" id="PF22421"/>
    </source>
</evidence>